<evidence type="ECO:0000256" key="6">
    <source>
        <dbReference type="ARBA" id="ARBA00047508"/>
    </source>
</evidence>
<dbReference type="Gene3D" id="3.20.20.70">
    <property type="entry name" value="Aldolase class I"/>
    <property type="match status" value="1"/>
</dbReference>
<dbReference type="GO" id="GO:0009423">
    <property type="term" value="P:chorismate biosynthetic process"/>
    <property type="evidence" value="ECO:0007669"/>
    <property type="project" value="UniProtKB-UniPathway"/>
</dbReference>
<feature type="binding site" evidence="7">
    <location>
        <position position="115"/>
    </location>
    <ligand>
        <name>Mn(2+)</name>
        <dbReference type="ChEBI" id="CHEBI:29035"/>
    </ligand>
</feature>
<dbReference type="AlphaFoldDB" id="A0A6G1CGD3"/>
<dbReference type="GO" id="GO:0009073">
    <property type="term" value="P:aromatic amino acid family biosynthetic process"/>
    <property type="evidence" value="ECO:0007669"/>
    <property type="project" value="UniProtKB-KW"/>
</dbReference>
<gene>
    <name evidence="9" type="ORF">E2562_015555</name>
</gene>
<evidence type="ECO:0000256" key="7">
    <source>
        <dbReference type="PIRSR" id="PIRSR602480-1"/>
    </source>
</evidence>
<proteinExistence type="inferred from homology"/>
<protein>
    <recommendedName>
        <fullName evidence="8">Phospho-2-dehydro-3-deoxyheptonate aldolase</fullName>
        <ecNumber evidence="8">2.5.1.54</ecNumber>
    </recommendedName>
</protein>
<evidence type="ECO:0000256" key="4">
    <source>
        <dbReference type="ARBA" id="ARBA00022679"/>
    </source>
</evidence>
<dbReference type="GO" id="GO:0009507">
    <property type="term" value="C:chloroplast"/>
    <property type="evidence" value="ECO:0007669"/>
    <property type="project" value="UniProtKB-SubCell"/>
</dbReference>
<keyword evidence="7" id="KW-0464">Manganese</keyword>
<comment type="caution">
    <text evidence="9">The sequence shown here is derived from an EMBL/GenBank/DDBJ whole genome shotgun (WGS) entry which is preliminary data.</text>
</comment>
<keyword evidence="7" id="KW-0170">Cobalt</keyword>
<keyword evidence="8" id="KW-0809">Transit peptide</keyword>
<evidence type="ECO:0000313" key="10">
    <source>
        <dbReference type="Proteomes" id="UP000479710"/>
    </source>
</evidence>
<comment type="pathway">
    <text evidence="1 8">Metabolic intermediate biosynthesis; chorismate biosynthesis; chorismate from D-erythrose 4-phosphate and phosphoenolpyruvate: step 1/7.</text>
</comment>
<keyword evidence="3 8" id="KW-0028">Amino-acid biosynthesis</keyword>
<dbReference type="GO" id="GO:0003849">
    <property type="term" value="F:3-deoxy-7-phosphoheptulonate synthase activity"/>
    <property type="evidence" value="ECO:0007669"/>
    <property type="project" value="UniProtKB-EC"/>
</dbReference>
<dbReference type="SUPFAM" id="SSF51569">
    <property type="entry name" value="Aldolase"/>
    <property type="match status" value="1"/>
</dbReference>
<accession>A0A6G1CGD3</accession>
<keyword evidence="8" id="KW-0150">Chloroplast</keyword>
<dbReference type="Proteomes" id="UP000479710">
    <property type="component" value="Unassembled WGS sequence"/>
</dbReference>
<name>A0A6G1CGD3_9ORYZ</name>
<keyword evidence="5 8" id="KW-0057">Aromatic amino acid biosynthesis</keyword>
<dbReference type="GO" id="GO:0008652">
    <property type="term" value="P:amino acid biosynthetic process"/>
    <property type="evidence" value="ECO:0007669"/>
    <property type="project" value="UniProtKB-KW"/>
</dbReference>
<comment type="catalytic activity">
    <reaction evidence="6 8">
        <text>D-erythrose 4-phosphate + phosphoenolpyruvate + H2O = 7-phospho-2-dehydro-3-deoxy-D-arabino-heptonate + phosphate</text>
        <dbReference type="Rhea" id="RHEA:14717"/>
        <dbReference type="ChEBI" id="CHEBI:15377"/>
        <dbReference type="ChEBI" id="CHEBI:16897"/>
        <dbReference type="ChEBI" id="CHEBI:43474"/>
        <dbReference type="ChEBI" id="CHEBI:58394"/>
        <dbReference type="ChEBI" id="CHEBI:58702"/>
        <dbReference type="EC" id="2.5.1.54"/>
    </reaction>
</comment>
<comment type="similarity">
    <text evidence="2 8">Belongs to the class-II DAHP synthase family.</text>
</comment>
<keyword evidence="7" id="KW-0104">Cadmium</keyword>
<dbReference type="EMBL" id="SPHZ02000009">
    <property type="protein sequence ID" value="KAF0899190.1"/>
    <property type="molecule type" value="Genomic_DNA"/>
</dbReference>
<evidence type="ECO:0000313" key="9">
    <source>
        <dbReference type="EMBL" id="KAF0899190.1"/>
    </source>
</evidence>
<evidence type="ECO:0000256" key="5">
    <source>
        <dbReference type="ARBA" id="ARBA00023141"/>
    </source>
</evidence>
<comment type="cofactor">
    <cofactor evidence="7">
        <name>Mn(2+)</name>
        <dbReference type="ChEBI" id="CHEBI:29035"/>
    </cofactor>
    <cofactor evidence="7">
        <name>Co(2+)</name>
        <dbReference type="ChEBI" id="CHEBI:48828"/>
    </cofactor>
    <cofactor evidence="7">
        <name>Cd(2+)</name>
        <dbReference type="ChEBI" id="CHEBI:48775"/>
    </cofactor>
    <text evidence="7">Binds 1 divalent cation per subunit. The enzyme is active with manganese, cobalt or cadmium ions.</text>
</comment>
<evidence type="ECO:0000256" key="1">
    <source>
        <dbReference type="ARBA" id="ARBA00004688"/>
    </source>
</evidence>
<reference evidence="9 10" key="1">
    <citation type="submission" date="2019-11" db="EMBL/GenBank/DDBJ databases">
        <title>Whole genome sequence of Oryza granulata.</title>
        <authorList>
            <person name="Li W."/>
        </authorList>
    </citation>
    <scope>NUCLEOTIDE SEQUENCE [LARGE SCALE GENOMIC DNA]</scope>
    <source>
        <strain evidence="10">cv. Menghai</strain>
        <tissue evidence="9">Leaf</tissue>
    </source>
</reference>
<dbReference type="InterPro" id="IPR002480">
    <property type="entry name" value="DAHP_synth_2"/>
</dbReference>
<organism evidence="9 10">
    <name type="scientific">Oryza meyeriana var. granulata</name>
    <dbReference type="NCBI Taxonomy" id="110450"/>
    <lineage>
        <taxon>Eukaryota</taxon>
        <taxon>Viridiplantae</taxon>
        <taxon>Streptophyta</taxon>
        <taxon>Embryophyta</taxon>
        <taxon>Tracheophyta</taxon>
        <taxon>Spermatophyta</taxon>
        <taxon>Magnoliopsida</taxon>
        <taxon>Liliopsida</taxon>
        <taxon>Poales</taxon>
        <taxon>Poaceae</taxon>
        <taxon>BOP clade</taxon>
        <taxon>Oryzoideae</taxon>
        <taxon>Oryzeae</taxon>
        <taxon>Oryzinae</taxon>
        <taxon>Oryza</taxon>
        <taxon>Oryza meyeriana</taxon>
    </lineage>
</organism>
<dbReference type="InterPro" id="IPR013785">
    <property type="entry name" value="Aldolase_TIM"/>
</dbReference>
<keyword evidence="8" id="KW-0934">Plastid</keyword>
<sequence>MASLTIGSAIPTHVALFHATRLEDARASKPRRRRGMMSVRTAAAGSAENGWAPSSWRARLARQIPEYPDVAMLEEAERALASFPPLVFAGEARKLEERLGEVAMGRAFLLQGSDCAENFKEFGANNIRDTFRLMLQMAVVLTFGGQMPTIKVLLTTIAHSHGFV</sequence>
<keyword evidence="10" id="KW-1185">Reference proteome</keyword>
<dbReference type="EC" id="2.5.1.54" evidence="8"/>
<evidence type="ECO:0000256" key="3">
    <source>
        <dbReference type="ARBA" id="ARBA00022605"/>
    </source>
</evidence>
<dbReference type="PANTHER" id="PTHR21337:SF23">
    <property type="entry name" value="PHOSPHO-2-DEHYDRO-3-DEOXYHEPTONATE ALDOLASE"/>
    <property type="match status" value="1"/>
</dbReference>
<evidence type="ECO:0000256" key="2">
    <source>
        <dbReference type="ARBA" id="ARBA00008911"/>
    </source>
</evidence>
<dbReference type="UniPathway" id="UPA00053">
    <property type="reaction ID" value="UER00084"/>
</dbReference>
<keyword evidence="4 8" id="KW-0808">Transferase</keyword>
<dbReference type="OrthoDB" id="2338at2759"/>
<dbReference type="PANTHER" id="PTHR21337">
    <property type="entry name" value="PHOSPHO-2-DEHYDRO-3-DEOXYHEPTONATE ALDOLASE 1, 2"/>
    <property type="match status" value="1"/>
</dbReference>
<evidence type="ECO:0000256" key="8">
    <source>
        <dbReference type="RuleBase" id="RU363071"/>
    </source>
</evidence>
<dbReference type="Pfam" id="PF01474">
    <property type="entry name" value="DAHP_synth_2"/>
    <property type="match status" value="1"/>
</dbReference>
<comment type="subcellular location">
    <subcellularLocation>
        <location evidence="8">Plastid</location>
        <location evidence="8">Chloroplast</location>
    </subcellularLocation>
</comment>